<protein>
    <submittedName>
        <fullName evidence="1">Uncharacterized protein</fullName>
    </submittedName>
</protein>
<name>A0A4R6Y1K0_9BURK</name>
<sequence length="72" mass="8035">MIKLILECVILSSPLWLFLGFKFGYLAVPEGVLSANSVEDDDVHKSLFTDDDNPAHSYSCTNKYYGTLDSDD</sequence>
<keyword evidence="2" id="KW-1185">Reference proteome</keyword>
<gene>
    <name evidence="1" type="ORF">DFR44_12326</name>
</gene>
<reference evidence="1 2" key="1">
    <citation type="submission" date="2019-03" db="EMBL/GenBank/DDBJ databases">
        <title>Genomic Encyclopedia of Type Strains, Phase IV (KMG-IV): sequencing the most valuable type-strain genomes for metagenomic binning, comparative biology and taxonomic classification.</title>
        <authorList>
            <person name="Goeker M."/>
        </authorList>
    </citation>
    <scope>NUCLEOTIDE SEQUENCE [LARGE SCALE GENOMIC DNA]</scope>
    <source>
        <strain evidence="1 2">DSM 102852</strain>
    </source>
</reference>
<proteinExistence type="predicted"/>
<dbReference type="RefSeq" id="WP_133621282.1">
    <property type="nucleotide sequence ID" value="NZ_SNZE01000023.1"/>
</dbReference>
<evidence type="ECO:0000313" key="1">
    <source>
        <dbReference type="EMBL" id="TDR30302.1"/>
    </source>
</evidence>
<evidence type="ECO:0000313" key="2">
    <source>
        <dbReference type="Proteomes" id="UP000294480"/>
    </source>
</evidence>
<accession>A0A4R6Y1K0</accession>
<dbReference type="EMBL" id="SNZE01000023">
    <property type="protein sequence ID" value="TDR30302.1"/>
    <property type="molecule type" value="Genomic_DNA"/>
</dbReference>
<comment type="caution">
    <text evidence="1">The sequence shown here is derived from an EMBL/GenBank/DDBJ whole genome shotgun (WGS) entry which is preliminary data.</text>
</comment>
<organism evidence="1 2">
    <name type="scientific">Hydromonas duriensis</name>
    <dbReference type="NCBI Taxonomy" id="1527608"/>
    <lineage>
        <taxon>Bacteria</taxon>
        <taxon>Pseudomonadati</taxon>
        <taxon>Pseudomonadota</taxon>
        <taxon>Betaproteobacteria</taxon>
        <taxon>Burkholderiales</taxon>
        <taxon>Burkholderiaceae</taxon>
        <taxon>Hydromonas</taxon>
    </lineage>
</organism>
<dbReference type="AlphaFoldDB" id="A0A4R6Y1K0"/>
<dbReference type="Proteomes" id="UP000294480">
    <property type="component" value="Unassembled WGS sequence"/>
</dbReference>